<reference evidence="2 3" key="1">
    <citation type="submission" date="2019-11" db="EMBL/GenBank/DDBJ databases">
        <title>Pedobacter petrophilus genome.</title>
        <authorList>
            <person name="Feldbauer M.J."/>
            <person name="Newman J.D."/>
        </authorList>
    </citation>
    <scope>NUCLEOTIDE SEQUENCE [LARGE SCALE GENOMIC DNA]</scope>
    <source>
        <strain evidence="2 3">LMG 29686</strain>
    </source>
</reference>
<gene>
    <name evidence="2" type="ORF">GJU39_07460</name>
</gene>
<feature type="chain" id="PRO_5029819230" description="GLPGLI family protein" evidence="1">
    <location>
        <begin position="19"/>
        <end position="298"/>
    </location>
</feature>
<dbReference type="RefSeq" id="WP_154280149.1">
    <property type="nucleotide sequence ID" value="NZ_JBHUJQ010000001.1"/>
</dbReference>
<proteinExistence type="predicted"/>
<accession>A0A7K0FXY7</accession>
<dbReference type="OrthoDB" id="647623at2"/>
<keyword evidence="3" id="KW-1185">Reference proteome</keyword>
<evidence type="ECO:0008006" key="4">
    <source>
        <dbReference type="Google" id="ProtNLM"/>
    </source>
</evidence>
<evidence type="ECO:0000256" key="1">
    <source>
        <dbReference type="SAM" id="SignalP"/>
    </source>
</evidence>
<dbReference type="EMBL" id="WKKH01000008">
    <property type="protein sequence ID" value="MRX75924.1"/>
    <property type="molecule type" value="Genomic_DNA"/>
</dbReference>
<evidence type="ECO:0000313" key="3">
    <source>
        <dbReference type="Proteomes" id="UP000487757"/>
    </source>
</evidence>
<comment type="caution">
    <text evidence="2">The sequence shown here is derived from an EMBL/GenBank/DDBJ whole genome shotgun (WGS) entry which is preliminary data.</text>
</comment>
<feature type="signal peptide" evidence="1">
    <location>
        <begin position="1"/>
        <end position="18"/>
    </location>
</feature>
<sequence length="298" mass="32454">MKKIIFALLSVFSIVSVADAQKKTSGAIQFETTVDPAAIAAASGMQIPEQMKARMPSSSKSNFELLFTATNASYMPVEDMEDSNGAGGSGGGMGRMMMRFGGGGGNREYYYSFADQKLTEVFDLSDTTYYMPGKLTLSTSGPLGSFRMGGGKSNDTTKSKPVAAPKIEIVKTDATKKIIGFDCKEVIVKSTRSVKILDMDKEVTEETHIWYTNDLGFNFSPNPKMWTEGTVLAIEGKGNSSIAKSIEYRGVSSKDVTPPKKAKLITEEEYKVKMDNMMKRFRQNRPGGGVQRIVVPGN</sequence>
<name>A0A7K0FXY7_9SPHI</name>
<protein>
    <recommendedName>
        <fullName evidence="4">GLPGLI family protein</fullName>
    </recommendedName>
</protein>
<evidence type="ECO:0000313" key="2">
    <source>
        <dbReference type="EMBL" id="MRX75924.1"/>
    </source>
</evidence>
<keyword evidence="1" id="KW-0732">Signal</keyword>
<organism evidence="2 3">
    <name type="scientific">Pedobacter petrophilus</name>
    <dbReference type="NCBI Taxonomy" id="1908241"/>
    <lineage>
        <taxon>Bacteria</taxon>
        <taxon>Pseudomonadati</taxon>
        <taxon>Bacteroidota</taxon>
        <taxon>Sphingobacteriia</taxon>
        <taxon>Sphingobacteriales</taxon>
        <taxon>Sphingobacteriaceae</taxon>
        <taxon>Pedobacter</taxon>
    </lineage>
</organism>
<dbReference type="Proteomes" id="UP000487757">
    <property type="component" value="Unassembled WGS sequence"/>
</dbReference>
<dbReference type="AlphaFoldDB" id="A0A7K0FXY7"/>